<accession>A0A3M6U802</accession>
<comment type="similarity">
    <text evidence="5">Belongs to the class I-like SAM-binding methyltransferase superfamily. Protein arginine N-methyltransferase family. PRMT7 subfamily.</text>
</comment>
<dbReference type="CDD" id="cd02440">
    <property type="entry name" value="AdoMet_MTases"/>
    <property type="match status" value="1"/>
</dbReference>
<evidence type="ECO:0000256" key="5">
    <source>
        <dbReference type="PIRNR" id="PIRNR036946"/>
    </source>
</evidence>
<dbReference type="InterPro" id="IPR029063">
    <property type="entry name" value="SAM-dependent_MTases_sf"/>
</dbReference>
<keyword evidence="1 6" id="KW-0489">Methyltransferase</keyword>
<evidence type="ECO:0000256" key="2">
    <source>
        <dbReference type="ARBA" id="ARBA00022679"/>
    </source>
</evidence>
<dbReference type="PANTHER" id="PTHR11006:SF4">
    <property type="entry name" value="PROTEIN ARGININE N-METHYLTRANSFERASE 7"/>
    <property type="match status" value="1"/>
</dbReference>
<dbReference type="STRING" id="46731.A0A3M6U802"/>
<dbReference type="GO" id="GO:0042054">
    <property type="term" value="F:histone methyltransferase activity"/>
    <property type="evidence" value="ECO:0007669"/>
    <property type="project" value="TreeGrafter"/>
</dbReference>
<gene>
    <name evidence="8" type="ORF">pdam_00009109</name>
</gene>
<name>A0A3M6U802_POCDA</name>
<dbReference type="Gene3D" id="2.70.160.11">
    <property type="entry name" value="Hnrnp arginine n-methyltransferase1"/>
    <property type="match status" value="2"/>
</dbReference>
<evidence type="ECO:0000313" key="8">
    <source>
        <dbReference type="EMBL" id="RMX49822.1"/>
    </source>
</evidence>
<proteinExistence type="inferred from homology"/>
<dbReference type="GO" id="GO:0016274">
    <property type="term" value="F:protein-arginine N-methyltransferase activity"/>
    <property type="evidence" value="ECO:0007669"/>
    <property type="project" value="InterPro"/>
</dbReference>
<keyword evidence="4" id="KW-0677">Repeat</keyword>
<keyword evidence="2 6" id="KW-0808">Transferase</keyword>
<evidence type="ECO:0000256" key="3">
    <source>
        <dbReference type="ARBA" id="ARBA00022691"/>
    </source>
</evidence>
<dbReference type="PIRSF" id="PIRSF036946">
    <property type="entry name" value="Arg_N-mtase"/>
    <property type="match status" value="1"/>
</dbReference>
<sequence>MLLGMVSSIYLRKLCTFSSKIAERFYGFSGRLRSEMFLQRFSPTTGRMEWVMEDEYYDMRNEIARSSYADMLHDDERNKMYYQATKDAVKNIKAAGKKIHMLDIGTGTGLLAMMAVRSGADGATACEAFEPIAKVASEIVKKNGFGDKISVIGKRSTELSMEEDGNCQSRANLLVTELWDTELIGEGALPTLRDACNRLLEPGFVSVPAAATIYAQVIGSDALWSMHQLNPQQVMLDNQDITLPADMKDCRGTASGFDLHVDELSDEEIHIFTSPVPIVRVEFCSGCQSKNTHCTNRVSIPETKDKVDSDKTVSHYHVEASVTQTGPVHGVVMWWSLDMDMNGEIILSTAPRWVHPDGHKRQWRDHWMQAVYFLKTPLAMQEGDKINVHCYHDDYSIWFDVTPVNRIVTTVDRPLCTCGAHVTWSRHRFALLNDRQRSQAFKEALRQLVAEGHSRCLCISDGSLLPVMAAKLGFEKVITVESSVLFQKLLKKIMDLNGIADKIEILSQEESDLQIRDLSTVQVDVIIGEPFFTSCLFPWHNLYFWYAAASAARVSKPAVKILPKGATLKAIAVEFDDLWKFHAPVNIVEGFDISLFDELIEGSKLTNEEINSESSDGIALEPHHLWEYPCHPLTQEFTLMEFDFTSNIPSQKMESKGEAKLTRPGTFHGVAIWMDFHLTDKLTVTTGLQQKKDGAEEISKINWVRHTKQGVYFVKSPTKIHDLTLANENTSCMSYDVSFEPSTGEIDFNFQLQTS</sequence>
<feature type="domain" description="Protein arginine N-methyltransferase" evidence="7">
    <location>
        <begin position="315"/>
        <end position="401"/>
    </location>
</feature>
<dbReference type="SUPFAM" id="SSF53335">
    <property type="entry name" value="S-adenosyl-L-methionine-dependent methyltransferases"/>
    <property type="match status" value="2"/>
</dbReference>
<dbReference type="InterPro" id="IPR055135">
    <property type="entry name" value="PRMT_dom"/>
</dbReference>
<dbReference type="PANTHER" id="PTHR11006">
    <property type="entry name" value="PROTEIN ARGININE N-METHYLTRANSFERASE"/>
    <property type="match status" value="1"/>
</dbReference>
<comment type="caution">
    <text evidence="8">The sequence shown here is derived from an EMBL/GenBank/DDBJ whole genome shotgun (WGS) entry which is preliminary data.</text>
</comment>
<dbReference type="PROSITE" id="PS51678">
    <property type="entry name" value="SAM_MT_PRMT"/>
    <property type="match status" value="2"/>
</dbReference>
<dbReference type="Pfam" id="PF22528">
    <property type="entry name" value="PRMT_C"/>
    <property type="match status" value="2"/>
</dbReference>
<dbReference type="Gene3D" id="3.40.50.150">
    <property type="entry name" value="Vaccinia Virus protein VP39"/>
    <property type="match status" value="2"/>
</dbReference>
<keyword evidence="9" id="KW-1185">Reference proteome</keyword>
<dbReference type="FunFam" id="3.40.50.150:FF:000070">
    <property type="entry name" value="Protein arginine N-methyltransferase 7"/>
    <property type="match status" value="1"/>
</dbReference>
<evidence type="ECO:0000259" key="7">
    <source>
        <dbReference type="Pfam" id="PF22528"/>
    </source>
</evidence>
<keyword evidence="3 6" id="KW-0949">S-adenosyl-L-methionine</keyword>
<evidence type="ECO:0000256" key="1">
    <source>
        <dbReference type="ARBA" id="ARBA00022603"/>
    </source>
</evidence>
<evidence type="ECO:0000313" key="9">
    <source>
        <dbReference type="Proteomes" id="UP000275408"/>
    </source>
</evidence>
<dbReference type="EC" id="2.1.1.-" evidence="5"/>
<dbReference type="FunFam" id="3.40.50.150:FF:000071">
    <property type="entry name" value="Protein arginine N-methyltransferase 7"/>
    <property type="match status" value="1"/>
</dbReference>
<dbReference type="InterPro" id="IPR025799">
    <property type="entry name" value="Arg_MeTrfase"/>
</dbReference>
<dbReference type="Proteomes" id="UP000275408">
    <property type="component" value="Unassembled WGS sequence"/>
</dbReference>
<dbReference type="GO" id="GO:0032259">
    <property type="term" value="P:methylation"/>
    <property type="evidence" value="ECO:0007669"/>
    <property type="project" value="UniProtKB-KW"/>
</dbReference>
<protein>
    <recommendedName>
        <fullName evidence="5">Protein arginine N-methyltransferase</fullName>
        <ecNumber evidence="5">2.1.1.-</ecNumber>
    </recommendedName>
</protein>
<reference evidence="8 9" key="1">
    <citation type="journal article" date="2018" name="Sci. Rep.">
        <title>Comparative analysis of the Pocillopora damicornis genome highlights role of immune system in coral evolution.</title>
        <authorList>
            <person name="Cunning R."/>
            <person name="Bay R.A."/>
            <person name="Gillette P."/>
            <person name="Baker A.C."/>
            <person name="Traylor-Knowles N."/>
        </authorList>
    </citation>
    <scope>NUCLEOTIDE SEQUENCE [LARGE SCALE GENOMIC DNA]</scope>
    <source>
        <strain evidence="8">RSMAS</strain>
        <tissue evidence="8">Whole animal</tissue>
    </source>
</reference>
<dbReference type="EMBL" id="RCHS01002051">
    <property type="protein sequence ID" value="RMX49822.1"/>
    <property type="molecule type" value="Genomic_DNA"/>
</dbReference>
<evidence type="ECO:0000256" key="4">
    <source>
        <dbReference type="ARBA" id="ARBA00022737"/>
    </source>
</evidence>
<feature type="domain" description="Protein arginine N-methyltransferase" evidence="7">
    <location>
        <begin position="566"/>
        <end position="725"/>
    </location>
</feature>
<dbReference type="AlphaFoldDB" id="A0A3M6U802"/>
<evidence type="ECO:0000256" key="6">
    <source>
        <dbReference type="PROSITE-ProRule" id="PRU01015"/>
    </source>
</evidence>
<organism evidence="8 9">
    <name type="scientific">Pocillopora damicornis</name>
    <name type="common">Cauliflower coral</name>
    <name type="synonym">Millepora damicornis</name>
    <dbReference type="NCBI Taxonomy" id="46731"/>
    <lineage>
        <taxon>Eukaryota</taxon>
        <taxon>Metazoa</taxon>
        <taxon>Cnidaria</taxon>
        <taxon>Anthozoa</taxon>
        <taxon>Hexacorallia</taxon>
        <taxon>Scleractinia</taxon>
        <taxon>Astrocoeniina</taxon>
        <taxon>Pocilloporidae</taxon>
        <taxon>Pocillopora</taxon>
    </lineage>
</organism>
<comment type="function">
    <text evidence="5">Arginine methyltransferase that can both catalyze the formation of omega-N monomethylarginine (MMA) and symmetrical dimethylarginine (sDMA).</text>
</comment>
<dbReference type="InterPro" id="IPR014644">
    <property type="entry name" value="MeTrfase_PRMT7"/>
</dbReference>
<dbReference type="OrthoDB" id="412876at2759"/>